<proteinExistence type="predicted"/>
<gene>
    <name evidence="1" type="ORF">DY252_00695</name>
</gene>
<evidence type="ECO:0000313" key="2">
    <source>
        <dbReference type="Proteomes" id="UP000256971"/>
    </source>
</evidence>
<reference evidence="1 2" key="1">
    <citation type="submission" date="2018-08" db="EMBL/GenBank/DDBJ databases">
        <title>Complete genome sequence of type strain Thalassospira indica MCCC 1A01103T, isolated from isolated from deep seawater of the Indian Ocean.</title>
        <authorList>
            <person name="Liu Y."/>
        </authorList>
    </citation>
    <scope>NUCLEOTIDE SEQUENCE [LARGE SCALE GENOMIC DNA]</scope>
    <source>
        <strain evidence="1 2">PB8BT</strain>
    </source>
</reference>
<dbReference type="EMBL" id="CP031555">
    <property type="protein sequence ID" value="AXO12932.1"/>
    <property type="molecule type" value="Genomic_DNA"/>
</dbReference>
<accession>A0ABM6XY67</accession>
<name>A0ABM6XY67_9PROT</name>
<dbReference type="Proteomes" id="UP000256971">
    <property type="component" value="Chromosome"/>
</dbReference>
<protein>
    <submittedName>
        <fullName evidence="1">Uncharacterized protein</fullName>
    </submittedName>
</protein>
<evidence type="ECO:0000313" key="1">
    <source>
        <dbReference type="EMBL" id="AXO12932.1"/>
    </source>
</evidence>
<sequence>MRNEFDDQNGLIAKVDPYDRPADRTGLWIGPSVIPMMPPRGGLMLGSRKGRECFYQVARRSWRASGTRHAAASLTVPGGVPKLLLARQGEDDMQVSNTIDCNGLSPAPTLLRIMQALVGREDSTSPLNVLVGADCNCESLAVSLGPLAQDVQLASDAKQFAAVN</sequence>
<keyword evidence="2" id="KW-1185">Reference proteome</keyword>
<organism evidence="1 2">
    <name type="scientific">Thalassospira indica</name>
    <dbReference type="NCBI Taxonomy" id="1891279"/>
    <lineage>
        <taxon>Bacteria</taxon>
        <taxon>Pseudomonadati</taxon>
        <taxon>Pseudomonadota</taxon>
        <taxon>Alphaproteobacteria</taxon>
        <taxon>Rhodospirillales</taxon>
        <taxon>Thalassospiraceae</taxon>
        <taxon>Thalassospira</taxon>
    </lineage>
</organism>